<evidence type="ECO:0000256" key="6">
    <source>
        <dbReference type="ARBA" id="ARBA00023002"/>
    </source>
</evidence>
<dbReference type="STRING" id="349521.HCH_06104"/>
<feature type="binding site" evidence="10">
    <location>
        <position position="135"/>
    </location>
    <ligand>
        <name>substrate</name>
    </ligand>
</feature>
<keyword evidence="5 10" id="KW-0521">NADP</keyword>
<dbReference type="EMBL" id="CP000155">
    <property type="protein sequence ID" value="ABC32752.1"/>
    <property type="molecule type" value="Genomic_DNA"/>
</dbReference>
<dbReference type="GO" id="GO:0050897">
    <property type="term" value="F:cobalt ion binding"/>
    <property type="evidence" value="ECO:0007669"/>
    <property type="project" value="UniProtKB-UniRule"/>
</dbReference>
<protein>
    <recommendedName>
        <fullName evidence="10">4-hydroxythreonine-4-phosphate dehydrogenase</fullName>
        <ecNumber evidence="10">1.1.1.262</ecNumber>
    </recommendedName>
    <alternativeName>
        <fullName evidence="10">4-(phosphohydroxy)-L-threonine dehydrogenase</fullName>
    </alternativeName>
</protein>
<comment type="miscellaneous">
    <text evidence="10">The active site is located at the dimer interface.</text>
</comment>
<dbReference type="RefSeq" id="WP_011399810.1">
    <property type="nucleotide sequence ID" value="NC_007645.1"/>
</dbReference>
<accession>Q2S9C2</accession>
<evidence type="ECO:0000256" key="4">
    <source>
        <dbReference type="ARBA" id="ARBA00022842"/>
    </source>
</evidence>
<dbReference type="GO" id="GO:0051287">
    <property type="term" value="F:NAD binding"/>
    <property type="evidence" value="ECO:0007669"/>
    <property type="project" value="InterPro"/>
</dbReference>
<name>Q2S9C2_HAHCH</name>
<dbReference type="AlphaFoldDB" id="Q2S9C2"/>
<dbReference type="KEGG" id="hch:HCH_06104"/>
<dbReference type="SUPFAM" id="SSF53659">
    <property type="entry name" value="Isocitrate/Isopropylmalate dehydrogenase-like"/>
    <property type="match status" value="1"/>
</dbReference>
<dbReference type="Gene3D" id="3.40.718.10">
    <property type="entry name" value="Isopropylmalate Dehydrogenase"/>
    <property type="match status" value="1"/>
</dbReference>
<evidence type="ECO:0000256" key="8">
    <source>
        <dbReference type="ARBA" id="ARBA00023096"/>
    </source>
</evidence>
<dbReference type="HAMAP" id="MF_00536">
    <property type="entry name" value="PdxA"/>
    <property type="match status" value="1"/>
</dbReference>
<comment type="cofactor">
    <cofactor evidence="10">
        <name>Zn(2+)</name>
        <dbReference type="ChEBI" id="CHEBI:29105"/>
    </cofactor>
    <cofactor evidence="10">
        <name>Mg(2+)</name>
        <dbReference type="ChEBI" id="CHEBI:18420"/>
    </cofactor>
    <cofactor evidence="10">
        <name>Co(2+)</name>
        <dbReference type="ChEBI" id="CHEBI:48828"/>
    </cofactor>
    <text evidence="10">Binds 1 divalent metal cation per subunit. Can use ions such as Zn(2+), Mg(2+) or Co(2+).</text>
</comment>
<evidence type="ECO:0000256" key="10">
    <source>
        <dbReference type="HAMAP-Rule" id="MF_00536"/>
    </source>
</evidence>
<keyword evidence="2 10" id="KW-0479">Metal-binding</keyword>
<comment type="function">
    <text evidence="10">Catalyzes the NAD(P)-dependent oxidation of 4-(phosphooxy)-L-threonine (HTP) into 2-amino-3-oxo-4-(phosphooxy)butyric acid which spontaneously decarboxylates to form 3-amino-2-oxopropyl phosphate (AHAP).</text>
</comment>
<feature type="binding site" evidence="10">
    <location>
        <position position="134"/>
    </location>
    <ligand>
        <name>substrate</name>
    </ligand>
</feature>
<organism evidence="11 12">
    <name type="scientific">Hahella chejuensis (strain KCTC 2396)</name>
    <dbReference type="NCBI Taxonomy" id="349521"/>
    <lineage>
        <taxon>Bacteria</taxon>
        <taxon>Pseudomonadati</taxon>
        <taxon>Pseudomonadota</taxon>
        <taxon>Gammaproteobacteria</taxon>
        <taxon>Oceanospirillales</taxon>
        <taxon>Hahellaceae</taxon>
        <taxon>Hahella</taxon>
    </lineage>
</organism>
<comment type="subcellular location">
    <subcellularLocation>
        <location evidence="10">Cytoplasm</location>
    </subcellularLocation>
</comment>
<evidence type="ECO:0000256" key="3">
    <source>
        <dbReference type="ARBA" id="ARBA00022833"/>
    </source>
</evidence>
<dbReference type="NCBIfam" id="TIGR00557">
    <property type="entry name" value="pdxA"/>
    <property type="match status" value="1"/>
</dbReference>
<feature type="binding site" evidence="10">
    <location>
        <position position="209"/>
    </location>
    <ligand>
        <name>a divalent metal cation</name>
        <dbReference type="ChEBI" id="CHEBI:60240"/>
        <note>ligand shared between dimeric partners</note>
    </ligand>
</feature>
<comment type="pathway">
    <text evidence="10">Cofactor biosynthesis; pyridoxine 5'-phosphate biosynthesis; pyridoxine 5'-phosphate from D-erythrose 4-phosphate: step 4/5.</text>
</comment>
<keyword evidence="8 10" id="KW-0664">Pyridoxine biosynthesis</keyword>
<keyword evidence="7 10" id="KW-0520">NAD</keyword>
<evidence type="ECO:0000256" key="9">
    <source>
        <dbReference type="ARBA" id="ARBA00023285"/>
    </source>
</evidence>
<dbReference type="GO" id="GO:0042823">
    <property type="term" value="P:pyridoxal phosphate biosynthetic process"/>
    <property type="evidence" value="ECO:0007669"/>
    <property type="project" value="UniProtKB-UniRule"/>
</dbReference>
<keyword evidence="6 10" id="KW-0560">Oxidoreductase</keyword>
<keyword evidence="12" id="KW-1185">Reference proteome</keyword>
<feature type="binding site" evidence="10">
    <location>
        <position position="164"/>
    </location>
    <ligand>
        <name>a divalent metal cation</name>
        <dbReference type="ChEBI" id="CHEBI:60240"/>
        <note>ligand shared between dimeric partners</note>
    </ligand>
</feature>
<keyword evidence="9 10" id="KW-0170">Cobalt</keyword>
<evidence type="ECO:0000256" key="2">
    <source>
        <dbReference type="ARBA" id="ARBA00022723"/>
    </source>
</evidence>
<keyword evidence="4 10" id="KW-0460">Magnesium</keyword>
<feature type="binding site" evidence="10">
    <location>
        <position position="264"/>
    </location>
    <ligand>
        <name>a divalent metal cation</name>
        <dbReference type="ChEBI" id="CHEBI:60240"/>
        <note>ligand shared between dimeric partners</note>
    </ligand>
</feature>
<dbReference type="GO" id="GO:0005737">
    <property type="term" value="C:cytoplasm"/>
    <property type="evidence" value="ECO:0007669"/>
    <property type="project" value="UniProtKB-SubCell"/>
</dbReference>
<keyword evidence="3 10" id="KW-0862">Zinc</keyword>
<dbReference type="GO" id="GO:0008615">
    <property type="term" value="P:pyridoxine biosynthetic process"/>
    <property type="evidence" value="ECO:0007669"/>
    <property type="project" value="UniProtKB-UniRule"/>
</dbReference>
<dbReference type="GO" id="GO:0050570">
    <property type="term" value="F:4-hydroxythreonine-4-phosphate dehydrogenase activity"/>
    <property type="evidence" value="ECO:0007669"/>
    <property type="project" value="UniProtKB-UniRule"/>
</dbReference>
<sequence>MKIAITPGEPAGIGPDICVALAQKSWPADLVFVCDPEVLLKRAESLGILLKVEIYSPGDDSPPHTRQPGSALVLPVSCGAPVTPGELNPANSQYVLNTLRRAITGCLQREFDAMVTAPVHKGVINDAGVAFSGHTEYLQQLSNSSQVVMMLASDAMKVALVTTHLPLSQVARSITDERLERVITVLHKDLRYKFGIADPRIIVAGLNPHAGEGGHMGREEIDIIQPALERLRGQGINLIGPLPADTLFTPKVLETGDAVLAMYHDQGLPVLKYQGFGRAANITLGLPFIRTSVDHGAALDLAGTGKADGGSLETALEYAINMVERSRGSIHGKA</sequence>
<comment type="subunit">
    <text evidence="10">Homodimer.</text>
</comment>
<dbReference type="InterPro" id="IPR005255">
    <property type="entry name" value="PdxA_fam"/>
</dbReference>
<reference evidence="11 12" key="1">
    <citation type="journal article" date="2005" name="Nucleic Acids Res.">
        <title>Genomic blueprint of Hahella chejuensis, a marine microbe producing an algicidal agent.</title>
        <authorList>
            <person name="Jeong H."/>
            <person name="Yim J.H."/>
            <person name="Lee C."/>
            <person name="Choi S.-H."/>
            <person name="Park Y.K."/>
            <person name="Yoon S.H."/>
            <person name="Hur C.-G."/>
            <person name="Kang H.-Y."/>
            <person name="Kim D."/>
            <person name="Lee H.H."/>
            <person name="Park K.H."/>
            <person name="Park S.-H."/>
            <person name="Park H.-S."/>
            <person name="Lee H.K."/>
            <person name="Oh T.K."/>
            <person name="Kim J.F."/>
        </authorList>
    </citation>
    <scope>NUCLEOTIDE SEQUENCE [LARGE SCALE GENOMIC DNA]</scope>
    <source>
        <strain evidence="11 12">KCTC 2396</strain>
    </source>
</reference>
<dbReference type="HOGENOM" id="CLU_040168_1_0_6"/>
<feature type="binding site" evidence="10">
    <location>
        <position position="290"/>
    </location>
    <ligand>
        <name>substrate</name>
    </ligand>
</feature>
<feature type="binding site" evidence="10">
    <location>
        <position position="281"/>
    </location>
    <ligand>
        <name>substrate</name>
    </ligand>
</feature>
<dbReference type="Pfam" id="PF04166">
    <property type="entry name" value="PdxA"/>
    <property type="match status" value="1"/>
</dbReference>
<evidence type="ECO:0000313" key="12">
    <source>
        <dbReference type="Proteomes" id="UP000000238"/>
    </source>
</evidence>
<proteinExistence type="inferred from homology"/>
<evidence type="ECO:0000256" key="7">
    <source>
        <dbReference type="ARBA" id="ARBA00023027"/>
    </source>
</evidence>
<evidence type="ECO:0000256" key="5">
    <source>
        <dbReference type="ARBA" id="ARBA00022857"/>
    </source>
</evidence>
<dbReference type="InterPro" id="IPR037510">
    <property type="entry name" value="PdxA"/>
</dbReference>
<dbReference type="OrthoDB" id="9801783at2"/>
<dbReference type="GO" id="GO:0008270">
    <property type="term" value="F:zinc ion binding"/>
    <property type="evidence" value="ECO:0007669"/>
    <property type="project" value="UniProtKB-UniRule"/>
</dbReference>
<dbReference type="eggNOG" id="COG1995">
    <property type="taxonomic scope" value="Bacteria"/>
</dbReference>
<evidence type="ECO:0000313" key="11">
    <source>
        <dbReference type="EMBL" id="ABC32752.1"/>
    </source>
</evidence>
<keyword evidence="1 10" id="KW-0963">Cytoplasm</keyword>
<feature type="binding site" evidence="10">
    <location>
        <position position="272"/>
    </location>
    <ligand>
        <name>substrate</name>
    </ligand>
</feature>
<dbReference type="PANTHER" id="PTHR30004:SF5">
    <property type="entry name" value="4-HYDROXYTHREONINE-4-PHOSPHATE DEHYDROGENASE"/>
    <property type="match status" value="1"/>
</dbReference>
<dbReference type="EC" id="1.1.1.262" evidence="10"/>
<gene>
    <name evidence="10 11" type="primary">pdxA</name>
    <name evidence="11" type="ordered locus">HCH_06104</name>
</gene>
<dbReference type="PANTHER" id="PTHR30004">
    <property type="entry name" value="4-HYDROXYTHREONINE-4-PHOSPHATE DEHYDROGENASE"/>
    <property type="match status" value="1"/>
</dbReference>
<dbReference type="UniPathway" id="UPA00244">
    <property type="reaction ID" value="UER00312"/>
</dbReference>
<dbReference type="GO" id="GO:0000287">
    <property type="term" value="F:magnesium ion binding"/>
    <property type="evidence" value="ECO:0007669"/>
    <property type="project" value="UniProtKB-UniRule"/>
</dbReference>
<comment type="catalytic activity">
    <reaction evidence="10">
        <text>4-(phosphooxy)-L-threonine + NAD(+) = 3-amino-2-oxopropyl phosphate + CO2 + NADH</text>
        <dbReference type="Rhea" id="RHEA:32275"/>
        <dbReference type="ChEBI" id="CHEBI:16526"/>
        <dbReference type="ChEBI" id="CHEBI:57279"/>
        <dbReference type="ChEBI" id="CHEBI:57540"/>
        <dbReference type="ChEBI" id="CHEBI:57945"/>
        <dbReference type="ChEBI" id="CHEBI:58452"/>
        <dbReference type="EC" id="1.1.1.262"/>
    </reaction>
</comment>
<dbReference type="Proteomes" id="UP000000238">
    <property type="component" value="Chromosome"/>
</dbReference>
<evidence type="ECO:0000256" key="1">
    <source>
        <dbReference type="ARBA" id="ARBA00022490"/>
    </source>
</evidence>
<comment type="similarity">
    <text evidence="10">Belongs to the PdxA family.</text>
</comment>